<dbReference type="AlphaFoldDB" id="H1W416"/>
<proteinExistence type="predicted"/>
<dbReference type="HOGENOM" id="CLU_2558195_0_0_1"/>
<evidence type="ECO:0000313" key="1">
    <source>
        <dbReference type="EMBL" id="CCF47229.1"/>
    </source>
</evidence>
<dbReference type="PANTHER" id="PTHR10622">
    <property type="entry name" value="HET DOMAIN-CONTAINING PROTEIN"/>
    <property type="match status" value="1"/>
</dbReference>
<accession>H1W416</accession>
<gene>
    <name evidence="1" type="ORF">CH063_15701</name>
</gene>
<dbReference type="PANTHER" id="PTHR10622:SF11">
    <property type="entry name" value="HET-DOMAIN-CONTAINING PROTEIN"/>
    <property type="match status" value="1"/>
</dbReference>
<name>H1W416_COLHI</name>
<dbReference type="Proteomes" id="UP000007174">
    <property type="component" value="Unassembled WGS sequence"/>
</dbReference>
<dbReference type="VEuPathDB" id="FungiDB:CH63R_13123"/>
<reference evidence="2" key="1">
    <citation type="journal article" date="2012" name="Nat. Genet.">
        <title>Lifestyle transitions in plant pathogenic Colletotrichum fungi deciphered by genome and transcriptome analyses.</title>
        <authorList>
            <person name="O'Connell R.J."/>
            <person name="Thon M.R."/>
            <person name="Hacquard S."/>
            <person name="Amyotte S.G."/>
            <person name="Kleemann J."/>
            <person name="Torres M.F."/>
            <person name="Damm U."/>
            <person name="Buiate E.A."/>
            <person name="Epstein L."/>
            <person name="Alkan N."/>
            <person name="Altmueller J."/>
            <person name="Alvarado-Balderrama L."/>
            <person name="Bauser C.A."/>
            <person name="Becker C."/>
            <person name="Birren B.W."/>
            <person name="Chen Z."/>
            <person name="Choi J."/>
            <person name="Crouch J.A."/>
            <person name="Duvick J.P."/>
            <person name="Farman M.A."/>
            <person name="Gan P."/>
            <person name="Heiman D."/>
            <person name="Henrissat B."/>
            <person name="Howard R.J."/>
            <person name="Kabbage M."/>
            <person name="Koch C."/>
            <person name="Kracher B."/>
            <person name="Kubo Y."/>
            <person name="Law A.D."/>
            <person name="Lebrun M.-H."/>
            <person name="Lee Y.-H."/>
            <person name="Miyara I."/>
            <person name="Moore N."/>
            <person name="Neumann U."/>
            <person name="Nordstroem K."/>
            <person name="Panaccione D.G."/>
            <person name="Panstruga R."/>
            <person name="Place M."/>
            <person name="Proctor R.H."/>
            <person name="Prusky D."/>
            <person name="Rech G."/>
            <person name="Reinhardt R."/>
            <person name="Rollins J.A."/>
            <person name="Rounsley S."/>
            <person name="Schardl C.L."/>
            <person name="Schwartz D.C."/>
            <person name="Shenoy N."/>
            <person name="Shirasu K."/>
            <person name="Sikhakolli U.R."/>
            <person name="Stueber K."/>
            <person name="Sukno S.A."/>
            <person name="Sweigard J.A."/>
            <person name="Takano Y."/>
            <person name="Takahara H."/>
            <person name="Trail F."/>
            <person name="van der Does H.C."/>
            <person name="Voll L.M."/>
            <person name="Will I."/>
            <person name="Young S."/>
            <person name="Zeng Q."/>
            <person name="Zhang J."/>
            <person name="Zhou S."/>
            <person name="Dickman M.B."/>
            <person name="Schulze-Lefert P."/>
            <person name="Ver Loren van Themaat E."/>
            <person name="Ma L.-J."/>
            <person name="Vaillancourt L.J."/>
        </authorList>
    </citation>
    <scope>NUCLEOTIDE SEQUENCE [LARGE SCALE GENOMIC DNA]</scope>
    <source>
        <strain evidence="2">IMI 349063</strain>
    </source>
</reference>
<organism evidence="1 2">
    <name type="scientific">Colletotrichum higginsianum (strain IMI 349063)</name>
    <name type="common">Crucifer anthracnose fungus</name>
    <dbReference type="NCBI Taxonomy" id="759273"/>
    <lineage>
        <taxon>Eukaryota</taxon>
        <taxon>Fungi</taxon>
        <taxon>Dikarya</taxon>
        <taxon>Ascomycota</taxon>
        <taxon>Pezizomycotina</taxon>
        <taxon>Sordariomycetes</taxon>
        <taxon>Hypocreomycetidae</taxon>
        <taxon>Glomerellales</taxon>
        <taxon>Glomerellaceae</taxon>
        <taxon>Colletotrichum</taxon>
        <taxon>Colletotrichum destructivum species complex</taxon>
    </lineage>
</organism>
<protein>
    <submittedName>
        <fullName evidence="1">Uncharacterized protein</fullName>
    </submittedName>
</protein>
<dbReference type="EMBL" id="CACQ02009493">
    <property type="protein sequence ID" value="CCF47229.1"/>
    <property type="molecule type" value="Genomic_DNA"/>
</dbReference>
<evidence type="ECO:0000313" key="2">
    <source>
        <dbReference type="Proteomes" id="UP000007174"/>
    </source>
</evidence>
<dbReference type="eggNOG" id="KOG1840">
    <property type="taxonomic scope" value="Eukaryota"/>
</dbReference>
<dbReference type="STRING" id="759273.H1W416"/>
<sequence length="82" mass="9525">MRGSRWFTRGWTLQELIAPQLVEFYSKEGAFLGDKRSLEAIIRDVTGIPARALRNTPLSSFTISEREAWARNRETKHEEDMV</sequence>